<keyword evidence="10" id="KW-0406">Ion transport</keyword>
<dbReference type="HAMAP" id="MF_00454">
    <property type="entry name" value="FluC"/>
    <property type="match status" value="1"/>
</dbReference>
<dbReference type="RefSeq" id="WP_051254614.1">
    <property type="nucleotide sequence ID" value="NZ_JAEKJY010000001.1"/>
</dbReference>
<evidence type="ECO:0000256" key="6">
    <source>
        <dbReference type="ARBA" id="ARBA00023303"/>
    </source>
</evidence>
<keyword evidence="6 10" id="KW-0407">Ion channel</keyword>
<keyword evidence="5 10" id="KW-0472">Membrane</keyword>
<feature type="transmembrane region" description="Helical" evidence="10">
    <location>
        <begin position="62"/>
        <end position="84"/>
    </location>
</feature>
<evidence type="ECO:0000256" key="5">
    <source>
        <dbReference type="ARBA" id="ARBA00023136"/>
    </source>
</evidence>
<evidence type="ECO:0000256" key="8">
    <source>
        <dbReference type="ARBA" id="ARBA00035585"/>
    </source>
</evidence>
<dbReference type="PANTHER" id="PTHR28259:SF1">
    <property type="entry name" value="FLUORIDE EXPORT PROTEIN 1-RELATED"/>
    <property type="match status" value="1"/>
</dbReference>
<feature type="binding site" evidence="10">
    <location>
        <position position="75"/>
    </location>
    <ligand>
        <name>Na(+)</name>
        <dbReference type="ChEBI" id="CHEBI:29101"/>
        <note>structural</note>
    </ligand>
</feature>
<feature type="transmembrane region" description="Helical" evidence="10">
    <location>
        <begin position="35"/>
        <end position="56"/>
    </location>
</feature>
<feature type="transmembrane region" description="Helical" evidence="10">
    <location>
        <begin position="96"/>
        <end position="117"/>
    </location>
</feature>
<keyword evidence="4 10" id="KW-1133">Transmembrane helix</keyword>
<keyword evidence="10" id="KW-0479">Metal-binding</keyword>
<evidence type="ECO:0000256" key="1">
    <source>
        <dbReference type="ARBA" id="ARBA00004651"/>
    </source>
</evidence>
<evidence type="ECO:0000256" key="3">
    <source>
        <dbReference type="ARBA" id="ARBA00022692"/>
    </source>
</evidence>
<comment type="activity regulation">
    <text evidence="10">Na(+) is not transported, but it plays an essential structural role and its presence is essential for fluoride channel function.</text>
</comment>
<accession>A0ABS3DU85</accession>
<keyword evidence="10" id="KW-0813">Transport</keyword>
<dbReference type="Pfam" id="PF02537">
    <property type="entry name" value="CRCB"/>
    <property type="match status" value="1"/>
</dbReference>
<feature type="transmembrane region" description="Helical" evidence="10">
    <location>
        <begin position="6"/>
        <end position="23"/>
    </location>
</feature>
<comment type="function">
    <text evidence="9 10">Fluoride-specific ion channel. Important for reducing fluoride concentration in the cell, thus reducing its toxicity.</text>
</comment>
<evidence type="ECO:0000256" key="4">
    <source>
        <dbReference type="ARBA" id="ARBA00022989"/>
    </source>
</evidence>
<dbReference type="Proteomes" id="UP000663970">
    <property type="component" value="Unassembled WGS sequence"/>
</dbReference>
<comment type="similarity">
    <text evidence="7 10">Belongs to the fluoride channel Fluc/FEX (TC 1.A.43) family.</text>
</comment>
<dbReference type="PANTHER" id="PTHR28259">
    <property type="entry name" value="FLUORIDE EXPORT PROTEIN 1-RELATED"/>
    <property type="match status" value="1"/>
</dbReference>
<dbReference type="EMBL" id="JAEKJY010000001">
    <property type="protein sequence ID" value="MBN8234819.1"/>
    <property type="molecule type" value="Genomic_DNA"/>
</dbReference>
<sequence length="124" mass="13525">MTILLLLLAGAGGFIGAVLRYTISKWINRRTSSSFPWATFTVNMTGSFLLGTTAGIHLSEAWITLAGTGIMGGLTTFSTFKLEALHLHRGREWKTLTAYTIASYTLGLTLYIIGYTFPSLLSQL</sequence>
<gene>
    <name evidence="10" type="primary">fluC</name>
    <name evidence="10" type="synonym">crcB</name>
    <name evidence="11" type="ORF">JF544_06140</name>
</gene>
<evidence type="ECO:0000256" key="10">
    <source>
        <dbReference type="HAMAP-Rule" id="MF_00454"/>
    </source>
</evidence>
<evidence type="ECO:0000256" key="2">
    <source>
        <dbReference type="ARBA" id="ARBA00022475"/>
    </source>
</evidence>
<keyword evidence="12" id="KW-1185">Reference proteome</keyword>
<feature type="binding site" evidence="10">
    <location>
        <position position="72"/>
    </location>
    <ligand>
        <name>Na(+)</name>
        <dbReference type="ChEBI" id="CHEBI:29101"/>
        <note>structural</note>
    </ligand>
</feature>
<keyword evidence="2 10" id="KW-1003">Cell membrane</keyword>
<evidence type="ECO:0000313" key="12">
    <source>
        <dbReference type="Proteomes" id="UP000663970"/>
    </source>
</evidence>
<comment type="catalytic activity">
    <reaction evidence="8">
        <text>fluoride(in) = fluoride(out)</text>
        <dbReference type="Rhea" id="RHEA:76159"/>
        <dbReference type="ChEBI" id="CHEBI:17051"/>
    </reaction>
    <physiologicalReaction direction="left-to-right" evidence="8">
        <dbReference type="Rhea" id="RHEA:76160"/>
    </physiologicalReaction>
</comment>
<comment type="caution">
    <text evidence="11">The sequence shown here is derived from an EMBL/GenBank/DDBJ whole genome shotgun (WGS) entry which is preliminary data.</text>
</comment>
<keyword evidence="10" id="KW-0915">Sodium</keyword>
<evidence type="ECO:0000256" key="7">
    <source>
        <dbReference type="ARBA" id="ARBA00035120"/>
    </source>
</evidence>
<reference evidence="11 12" key="1">
    <citation type="submission" date="2020-12" db="EMBL/GenBank/DDBJ databases">
        <title>Oil enriched cultivation method for isolating marine PHA-producing bacteria.</title>
        <authorList>
            <person name="Zheng W."/>
            <person name="Yu S."/>
            <person name="Huang Y."/>
        </authorList>
    </citation>
    <scope>NUCLEOTIDE SEQUENCE [LARGE SCALE GENOMIC DNA]</scope>
    <source>
        <strain evidence="11 12">SY-2-6</strain>
    </source>
</reference>
<evidence type="ECO:0000313" key="11">
    <source>
        <dbReference type="EMBL" id="MBN8234819.1"/>
    </source>
</evidence>
<keyword evidence="3 10" id="KW-0812">Transmembrane</keyword>
<evidence type="ECO:0000256" key="9">
    <source>
        <dbReference type="ARBA" id="ARBA00049940"/>
    </source>
</evidence>
<protein>
    <recommendedName>
        <fullName evidence="10">Fluoride-specific ion channel FluC</fullName>
    </recommendedName>
</protein>
<organism evidence="11 12">
    <name type="scientific">Halobacillus kuroshimensis</name>
    <dbReference type="NCBI Taxonomy" id="302481"/>
    <lineage>
        <taxon>Bacteria</taxon>
        <taxon>Bacillati</taxon>
        <taxon>Bacillota</taxon>
        <taxon>Bacilli</taxon>
        <taxon>Bacillales</taxon>
        <taxon>Bacillaceae</taxon>
        <taxon>Halobacillus</taxon>
    </lineage>
</organism>
<name>A0ABS3DU85_9BACI</name>
<dbReference type="InterPro" id="IPR003691">
    <property type="entry name" value="FluC"/>
</dbReference>
<comment type="subcellular location">
    <subcellularLocation>
        <location evidence="1 10">Cell membrane</location>
        <topology evidence="1 10">Multi-pass membrane protein</topology>
    </subcellularLocation>
</comment>
<proteinExistence type="inferred from homology"/>